<keyword evidence="1" id="KW-0812">Transmembrane</keyword>
<dbReference type="InterPro" id="IPR029058">
    <property type="entry name" value="AB_hydrolase_fold"/>
</dbReference>
<keyword evidence="1" id="KW-1133">Transmembrane helix</keyword>
<organism evidence="2 3">
    <name type="scientific">Tardiphaga alba</name>
    <dbReference type="NCBI Taxonomy" id="340268"/>
    <lineage>
        <taxon>Bacteria</taxon>
        <taxon>Pseudomonadati</taxon>
        <taxon>Pseudomonadota</taxon>
        <taxon>Alphaproteobacteria</taxon>
        <taxon>Hyphomicrobiales</taxon>
        <taxon>Nitrobacteraceae</taxon>
        <taxon>Tardiphaga</taxon>
    </lineage>
</organism>
<feature type="transmembrane region" description="Helical" evidence="1">
    <location>
        <begin position="129"/>
        <end position="149"/>
    </location>
</feature>
<protein>
    <recommendedName>
        <fullName evidence="4">Alpha/beta hydrolase</fullName>
    </recommendedName>
</protein>
<keyword evidence="3" id="KW-1185">Reference proteome</keyword>
<evidence type="ECO:0000256" key="1">
    <source>
        <dbReference type="SAM" id="Phobius"/>
    </source>
</evidence>
<feature type="transmembrane region" description="Helical" evidence="1">
    <location>
        <begin position="97"/>
        <end position="117"/>
    </location>
</feature>
<keyword evidence="1" id="KW-0472">Membrane</keyword>
<dbReference type="Gene3D" id="3.40.50.1820">
    <property type="entry name" value="alpha/beta hydrolase"/>
    <property type="match status" value="1"/>
</dbReference>
<feature type="transmembrane region" description="Helical" evidence="1">
    <location>
        <begin position="155"/>
        <end position="178"/>
    </location>
</feature>
<gene>
    <name evidence="2" type="ORF">RPMA_07060</name>
</gene>
<dbReference type="RefSeq" id="WP_211912157.1">
    <property type="nucleotide sequence ID" value="NZ_CP036498.1"/>
</dbReference>
<evidence type="ECO:0000313" key="3">
    <source>
        <dbReference type="Proteomes" id="UP000682843"/>
    </source>
</evidence>
<accession>A0ABX8A6F9</accession>
<dbReference type="SUPFAM" id="SSF53474">
    <property type="entry name" value="alpha/beta-Hydrolases"/>
    <property type="match status" value="1"/>
</dbReference>
<dbReference type="EMBL" id="CP036498">
    <property type="protein sequence ID" value="QUS38621.1"/>
    <property type="molecule type" value="Genomic_DNA"/>
</dbReference>
<reference evidence="2 3" key="1">
    <citation type="submission" date="2019-02" db="EMBL/GenBank/DDBJ databases">
        <title>Emended description of the genus Rhodopseudomonas and description of Rhodopseudomonas albus sp. nov., a non-phototrophic, heavy-metal-tolerant bacterium isolated from garden soil.</title>
        <authorList>
            <person name="Bao Z."/>
            <person name="Cao W.W."/>
            <person name="Sato Y."/>
            <person name="Nishizawa T."/>
            <person name="Zhao J."/>
            <person name="Guo Y."/>
            <person name="Ohta H."/>
        </authorList>
    </citation>
    <scope>NUCLEOTIDE SEQUENCE [LARGE SCALE GENOMIC DNA]</scope>
    <source>
        <strain evidence="2 3">SK50-23</strain>
    </source>
</reference>
<proteinExistence type="predicted"/>
<evidence type="ECO:0008006" key="4">
    <source>
        <dbReference type="Google" id="ProtNLM"/>
    </source>
</evidence>
<evidence type="ECO:0000313" key="2">
    <source>
        <dbReference type="EMBL" id="QUS38621.1"/>
    </source>
</evidence>
<name>A0ABX8A6F9_9BRAD</name>
<sequence>MRVEHRHVIYVQGYDPRGLAQYYRMFRTELRKFGRLYGLTTSVGRPKGHSDGEFAHESASWIIETSGDGWQTKTDYDFLRWEDLIQRDLAAPLWQTLAHGMLIYWGLVFSGTMGRFWKAHWRFATFISWPHFVLLNEAIWSAGAAWLVAWGLQTLGVHGFLVGCAAAAVFVAALGSLVKYTEEQSYLLYLMADTIFTWQFSHGDRPDWDARIDRFARHLVTVANTTAAQEIVLVGHSSGSFLGSEILARALRLDPELGRHGPRVVLLTLGGNMPIVGFHKRATQFRDNLWLLATEPSIDWIDCQSRKDVMNFYPFDPVAGHGIDAGANRRNPTIVPVRFREIIRPEHYGKFRWKFFRVHFQFVMANERPHPYDFFMIVAGPVPLRERIAHPATTLALVDGDAATRENAWMKLDLGQKSSISGPSDASGTSTRRIG</sequence>
<dbReference type="Proteomes" id="UP000682843">
    <property type="component" value="Chromosome"/>
</dbReference>